<name>A0A6J4VPF6_9BACT</name>
<dbReference type="PANTHER" id="PTHR21022">
    <property type="entry name" value="PREPHENATE DEHYDRATASE P PROTEIN"/>
    <property type="match status" value="1"/>
</dbReference>
<evidence type="ECO:0000259" key="11">
    <source>
        <dbReference type="PROSITE" id="PS51671"/>
    </source>
</evidence>
<dbReference type="InterPro" id="IPR001086">
    <property type="entry name" value="Preph_deHydtase"/>
</dbReference>
<keyword evidence="4 9" id="KW-0057">Aromatic amino acid biosynthesis</keyword>
<dbReference type="EC" id="4.2.1.51" evidence="2 9"/>
<comment type="catalytic activity">
    <reaction evidence="7 9">
        <text>prephenate + H(+) = 3-phenylpyruvate + CO2 + H2O</text>
        <dbReference type="Rhea" id="RHEA:21648"/>
        <dbReference type="ChEBI" id="CHEBI:15377"/>
        <dbReference type="ChEBI" id="CHEBI:15378"/>
        <dbReference type="ChEBI" id="CHEBI:16526"/>
        <dbReference type="ChEBI" id="CHEBI:18005"/>
        <dbReference type="ChEBI" id="CHEBI:29934"/>
        <dbReference type="EC" id="4.2.1.51"/>
    </reaction>
</comment>
<evidence type="ECO:0000256" key="9">
    <source>
        <dbReference type="RuleBase" id="RU361254"/>
    </source>
</evidence>
<dbReference type="PROSITE" id="PS51171">
    <property type="entry name" value="PREPHENATE_DEHYDR_3"/>
    <property type="match status" value="1"/>
</dbReference>
<dbReference type="CDD" id="cd04905">
    <property type="entry name" value="ACT_CM-PDT"/>
    <property type="match status" value="1"/>
</dbReference>
<evidence type="ECO:0000256" key="2">
    <source>
        <dbReference type="ARBA" id="ARBA00013147"/>
    </source>
</evidence>
<dbReference type="Gene3D" id="3.40.190.10">
    <property type="entry name" value="Periplasmic binding protein-like II"/>
    <property type="match status" value="2"/>
</dbReference>
<dbReference type="SUPFAM" id="SSF53850">
    <property type="entry name" value="Periplasmic binding protein-like II"/>
    <property type="match status" value="1"/>
</dbReference>
<keyword evidence="5 9" id="KW-0584">Phenylalanine biosynthesis</keyword>
<dbReference type="PROSITE" id="PS00858">
    <property type="entry name" value="PREPHENATE_DEHYDR_2"/>
    <property type="match status" value="1"/>
</dbReference>
<feature type="domain" description="ACT" evidence="11">
    <location>
        <begin position="194"/>
        <end position="271"/>
    </location>
</feature>
<dbReference type="EMBL" id="CADCWL010000244">
    <property type="protein sequence ID" value="CAA9583933.1"/>
    <property type="molecule type" value="Genomic_DNA"/>
</dbReference>
<dbReference type="NCBIfam" id="NF008865">
    <property type="entry name" value="PRK11898.1"/>
    <property type="match status" value="1"/>
</dbReference>
<feature type="domain" description="Prephenate dehydratase" evidence="10">
    <location>
        <begin position="2"/>
        <end position="181"/>
    </location>
</feature>
<dbReference type="InterPro" id="IPR002912">
    <property type="entry name" value="ACT_dom"/>
</dbReference>
<evidence type="ECO:0000256" key="7">
    <source>
        <dbReference type="ARBA" id="ARBA00047848"/>
    </source>
</evidence>
<dbReference type="PANTHER" id="PTHR21022:SF19">
    <property type="entry name" value="PREPHENATE DEHYDRATASE-RELATED"/>
    <property type="match status" value="1"/>
</dbReference>
<dbReference type="UniPathway" id="UPA00121">
    <property type="reaction ID" value="UER00345"/>
</dbReference>
<dbReference type="GO" id="GO:0005737">
    <property type="term" value="C:cytoplasm"/>
    <property type="evidence" value="ECO:0007669"/>
    <property type="project" value="TreeGrafter"/>
</dbReference>
<dbReference type="InterPro" id="IPR008242">
    <property type="entry name" value="Chor_mutase/pphenate_deHydtase"/>
</dbReference>
<reference evidence="12" key="1">
    <citation type="submission" date="2020-02" db="EMBL/GenBank/DDBJ databases">
        <authorList>
            <person name="Meier V. D."/>
        </authorList>
    </citation>
    <scope>NUCLEOTIDE SEQUENCE</scope>
    <source>
        <strain evidence="12">AVDCRST_MAG19</strain>
    </source>
</reference>
<evidence type="ECO:0000256" key="6">
    <source>
        <dbReference type="ARBA" id="ARBA00023239"/>
    </source>
</evidence>
<gene>
    <name evidence="9" type="primary">pheA</name>
    <name evidence="12" type="ORF">AVDCRST_MAG19-4427</name>
</gene>
<dbReference type="SUPFAM" id="SSF55021">
    <property type="entry name" value="ACT-like"/>
    <property type="match status" value="1"/>
</dbReference>
<dbReference type="InterPro" id="IPR018528">
    <property type="entry name" value="Preph_deHydtase_CS"/>
</dbReference>
<comment type="pathway">
    <text evidence="1 9">Amino-acid biosynthesis; L-phenylalanine biosynthesis; phenylpyruvate from prephenate: step 1/1.</text>
</comment>
<dbReference type="FunFam" id="3.30.70.260:FF:000012">
    <property type="entry name" value="Prephenate dehydratase"/>
    <property type="match status" value="1"/>
</dbReference>
<evidence type="ECO:0000256" key="8">
    <source>
        <dbReference type="PIRSR" id="PIRSR001500-2"/>
    </source>
</evidence>
<evidence type="ECO:0000256" key="4">
    <source>
        <dbReference type="ARBA" id="ARBA00023141"/>
    </source>
</evidence>
<dbReference type="PROSITE" id="PS51671">
    <property type="entry name" value="ACT"/>
    <property type="match status" value="1"/>
</dbReference>
<evidence type="ECO:0000256" key="3">
    <source>
        <dbReference type="ARBA" id="ARBA00022605"/>
    </source>
</evidence>
<proteinExistence type="predicted"/>
<accession>A0A6J4VPF6</accession>
<dbReference type="PIRSF" id="PIRSF001500">
    <property type="entry name" value="Chor_mut_pdt_Ppr"/>
    <property type="match status" value="1"/>
</dbReference>
<sequence>MTTAFLGPRGTFSEEAALARAGDDGSLLPFASFPALTSAVETGLAKEALLPIENSIEGSVSASLDLLIHETPLRIRAEVVLPIRHFLVTAPGIGLTDVRVVASHPQALGQCRRFLDRCLPGAEQVATLSTAGAVQETVEGAAADRAAIGTARAAALYGGTILAHDIQDIHVNLTRFVALGREDAPPTGDDKTSLGFTVRANVPGALHRVLGDFAAAGLQLTKIESRPTKEWLGEYVFLVDLEGHRQDPAVARVLETIRDACATLKVFGSYPRFPLETLRDRVDPP</sequence>
<evidence type="ECO:0000259" key="10">
    <source>
        <dbReference type="PROSITE" id="PS51171"/>
    </source>
</evidence>
<keyword evidence="3 9" id="KW-0028">Amino-acid biosynthesis</keyword>
<keyword evidence="6 9" id="KW-0456">Lyase</keyword>
<evidence type="ECO:0000256" key="1">
    <source>
        <dbReference type="ARBA" id="ARBA00004741"/>
    </source>
</evidence>
<feature type="site" description="Essential for prephenate dehydratase activity" evidence="8">
    <location>
        <position position="174"/>
    </location>
</feature>
<dbReference type="GO" id="GO:0009094">
    <property type="term" value="P:L-phenylalanine biosynthetic process"/>
    <property type="evidence" value="ECO:0007669"/>
    <property type="project" value="UniProtKB-UniPathway"/>
</dbReference>
<evidence type="ECO:0000313" key="12">
    <source>
        <dbReference type="EMBL" id="CAA9583933.1"/>
    </source>
</evidence>
<dbReference type="Pfam" id="PF01842">
    <property type="entry name" value="ACT"/>
    <property type="match status" value="1"/>
</dbReference>
<evidence type="ECO:0000256" key="5">
    <source>
        <dbReference type="ARBA" id="ARBA00023222"/>
    </source>
</evidence>
<protein>
    <recommendedName>
        <fullName evidence="2 9">Prephenate dehydratase</fullName>
        <shortName evidence="9">PDT</shortName>
        <ecNumber evidence="2 9">4.2.1.51</ecNumber>
    </recommendedName>
</protein>
<dbReference type="InterPro" id="IPR045865">
    <property type="entry name" value="ACT-like_dom_sf"/>
</dbReference>
<organism evidence="12">
    <name type="scientific">uncultured Thermomicrobiales bacterium</name>
    <dbReference type="NCBI Taxonomy" id="1645740"/>
    <lineage>
        <taxon>Bacteria</taxon>
        <taxon>Pseudomonadati</taxon>
        <taxon>Thermomicrobiota</taxon>
        <taxon>Thermomicrobia</taxon>
        <taxon>Thermomicrobiales</taxon>
        <taxon>environmental samples</taxon>
    </lineage>
</organism>
<dbReference type="GO" id="GO:0004664">
    <property type="term" value="F:prephenate dehydratase activity"/>
    <property type="evidence" value="ECO:0007669"/>
    <property type="project" value="UniProtKB-UniRule"/>
</dbReference>
<dbReference type="Gene3D" id="3.30.70.260">
    <property type="match status" value="1"/>
</dbReference>
<dbReference type="CDD" id="cd13633">
    <property type="entry name" value="PBP2_Sa-PDT_like"/>
    <property type="match status" value="1"/>
</dbReference>
<dbReference type="Pfam" id="PF00800">
    <property type="entry name" value="PDT"/>
    <property type="match status" value="1"/>
</dbReference>
<dbReference type="AlphaFoldDB" id="A0A6J4VPF6"/>